<dbReference type="GO" id="GO:0098855">
    <property type="term" value="C:HCN channel complex"/>
    <property type="evidence" value="ECO:0007669"/>
    <property type="project" value="TreeGrafter"/>
</dbReference>
<keyword evidence="12" id="KW-1185">Reference proteome</keyword>
<dbReference type="SUPFAM" id="SSF81324">
    <property type="entry name" value="Voltage-gated potassium channels"/>
    <property type="match status" value="1"/>
</dbReference>
<dbReference type="SUPFAM" id="SSF51206">
    <property type="entry name" value="cAMP-binding domain-like"/>
    <property type="match status" value="1"/>
</dbReference>
<accession>A0AAZ3RTK7</accession>
<evidence type="ECO:0000259" key="10">
    <source>
        <dbReference type="PROSITE" id="PS50042"/>
    </source>
</evidence>
<dbReference type="GO" id="GO:0030424">
    <property type="term" value="C:axon"/>
    <property type="evidence" value="ECO:0007669"/>
    <property type="project" value="TreeGrafter"/>
</dbReference>
<keyword evidence="2" id="KW-0813">Transport</keyword>
<reference evidence="11" key="2">
    <citation type="submission" date="2025-08" db="UniProtKB">
        <authorList>
            <consortium name="Ensembl"/>
        </authorList>
    </citation>
    <scope>IDENTIFICATION</scope>
</reference>
<evidence type="ECO:0000256" key="8">
    <source>
        <dbReference type="ARBA" id="ARBA00023136"/>
    </source>
</evidence>
<keyword evidence="5" id="KW-0407">Ion channel</keyword>
<dbReference type="Gene3D" id="2.60.120.10">
    <property type="entry name" value="Jelly Rolls"/>
    <property type="match status" value="1"/>
</dbReference>
<keyword evidence="5" id="KW-0630">Potassium</keyword>
<dbReference type="Pfam" id="PF08412">
    <property type="entry name" value="Ion_trans_N"/>
    <property type="match status" value="1"/>
</dbReference>
<keyword evidence="5" id="KW-0633">Potassium transport</keyword>
<dbReference type="GO" id="GO:0003254">
    <property type="term" value="P:regulation of membrane depolarization"/>
    <property type="evidence" value="ECO:0007669"/>
    <property type="project" value="TreeGrafter"/>
</dbReference>
<reference evidence="11" key="3">
    <citation type="submission" date="2025-09" db="UniProtKB">
        <authorList>
            <consortium name="Ensembl"/>
        </authorList>
    </citation>
    <scope>IDENTIFICATION</scope>
</reference>
<dbReference type="InterPro" id="IPR018490">
    <property type="entry name" value="cNMP-bd_dom_sf"/>
</dbReference>
<dbReference type="CDD" id="cd00038">
    <property type="entry name" value="CAP_ED"/>
    <property type="match status" value="1"/>
</dbReference>
<dbReference type="PROSITE" id="PS50042">
    <property type="entry name" value="CNMP_BINDING_3"/>
    <property type="match status" value="1"/>
</dbReference>
<reference evidence="12" key="1">
    <citation type="journal article" date="2018" name="PLoS ONE">
        <title>Chinook salmon (Oncorhynchus tshawytscha) genome and transcriptome.</title>
        <authorList>
            <person name="Christensen K.A."/>
            <person name="Leong J.S."/>
            <person name="Sakhrani D."/>
            <person name="Biagi C.A."/>
            <person name="Minkley D.R."/>
            <person name="Withler R.E."/>
            <person name="Rondeau E.B."/>
            <person name="Koop B.F."/>
            <person name="Devlin R.H."/>
        </authorList>
    </citation>
    <scope>NUCLEOTIDE SEQUENCE [LARGE SCALE GENOMIC DNA]</scope>
</reference>
<sequence length="486" mass="55954">MENSQAPVGRRTASTCGWRGVFLPQLNRQSLSVYGSEIAVEKECIRQLQSGVWVIHPFSPIRSYYIMCMVAITFLNLIGIPMEIAFLDGYSGVGWEGFNVFSDTLFLMDVALNFRMGIISEDSEELQSHSDTSTSGSKASRMVRILMFVRIISLVRLLRVSRLVRFFNEVEKVSNANLEYVQLFFRILSLFMMMFLLCHWNGCIQYFVPMLEEFPSDCWVRREKLMNATVGEKYSFGVFRALSHMIQISYGSTESPTNEVELWVVMTSMLSGALMYTVLVANAAAIITNVDQAAKAYKNKMNHLDDYMTFLKLPNDLRLRINKYYGARYGGRWFDEKNFLISVSSALREEILTVMCSSLLNNVPMFQNRDVNFLNTVLLQFQHEVFQEDDVIFHQNAPGDRMFFIEHGQVLVETDSFPQELADGDYFGETCLMTKGKRLATVRALTTCQLFSLSSDRFQRVLQSFPDIRRDMEKYAQQDKEDVIHL</sequence>
<dbReference type="Gene3D" id="1.10.287.630">
    <property type="entry name" value="Helix hairpin bin"/>
    <property type="match status" value="1"/>
</dbReference>
<dbReference type="SMART" id="SM00100">
    <property type="entry name" value="cNMP"/>
    <property type="match status" value="1"/>
</dbReference>
<evidence type="ECO:0000256" key="1">
    <source>
        <dbReference type="ARBA" id="ARBA00004651"/>
    </source>
</evidence>
<evidence type="ECO:0000256" key="6">
    <source>
        <dbReference type="ARBA" id="ARBA00022989"/>
    </source>
</evidence>
<dbReference type="AlphaFoldDB" id="A0AAZ3RTK7"/>
<name>A0AAZ3RTK7_ONCTS</name>
<keyword evidence="4 9" id="KW-0812">Transmembrane</keyword>
<feature type="transmembrane region" description="Helical" evidence="9">
    <location>
        <begin position="180"/>
        <end position="202"/>
    </location>
</feature>
<dbReference type="Pfam" id="PF00027">
    <property type="entry name" value="cNMP_binding"/>
    <property type="match status" value="1"/>
</dbReference>
<dbReference type="InterPro" id="IPR014710">
    <property type="entry name" value="RmlC-like_jellyroll"/>
</dbReference>
<dbReference type="GO" id="GO:0030425">
    <property type="term" value="C:dendrite"/>
    <property type="evidence" value="ECO:0007669"/>
    <property type="project" value="TreeGrafter"/>
</dbReference>
<evidence type="ECO:0000256" key="2">
    <source>
        <dbReference type="ARBA" id="ARBA00022448"/>
    </source>
</evidence>
<keyword evidence="5" id="KW-0631">Potassium channel</keyword>
<keyword evidence="3" id="KW-1003">Cell membrane</keyword>
<protein>
    <recommendedName>
        <fullName evidence="10">Cyclic nucleotide-binding domain-containing protein</fullName>
    </recommendedName>
</protein>
<gene>
    <name evidence="11" type="primary">LOC112225484</name>
</gene>
<evidence type="ECO:0000313" key="12">
    <source>
        <dbReference type="Proteomes" id="UP000694402"/>
    </source>
</evidence>
<evidence type="ECO:0000313" key="11">
    <source>
        <dbReference type="Ensembl" id="ENSOTSP00005144907.1"/>
    </source>
</evidence>
<dbReference type="Gene3D" id="1.10.287.70">
    <property type="match status" value="1"/>
</dbReference>
<dbReference type="InterPro" id="IPR051413">
    <property type="entry name" value="K/Na_HCN_channel"/>
</dbReference>
<dbReference type="InterPro" id="IPR005821">
    <property type="entry name" value="Ion_trans_dom"/>
</dbReference>
<dbReference type="GO" id="GO:0035725">
    <property type="term" value="P:sodium ion transmembrane transport"/>
    <property type="evidence" value="ECO:0007669"/>
    <property type="project" value="TreeGrafter"/>
</dbReference>
<feature type="domain" description="Cyclic nucleotide-binding" evidence="10">
    <location>
        <begin position="365"/>
        <end position="479"/>
    </location>
</feature>
<comment type="subcellular location">
    <subcellularLocation>
        <location evidence="1">Cell membrane</location>
        <topology evidence="1">Multi-pass membrane protein</topology>
    </subcellularLocation>
</comment>
<evidence type="ECO:0000256" key="4">
    <source>
        <dbReference type="ARBA" id="ARBA00022692"/>
    </source>
</evidence>
<proteinExistence type="predicted"/>
<dbReference type="Pfam" id="PF00520">
    <property type="entry name" value="Ion_trans"/>
    <property type="match status" value="1"/>
</dbReference>
<evidence type="ECO:0000256" key="9">
    <source>
        <dbReference type="SAM" id="Phobius"/>
    </source>
</evidence>
<dbReference type="Ensembl" id="ENSOTST00005174898.1">
    <property type="protein sequence ID" value="ENSOTSP00005144907.1"/>
    <property type="gene ID" value="ENSOTSG00005006841.2"/>
</dbReference>
<dbReference type="PANTHER" id="PTHR45689:SF8">
    <property type="entry name" value="POTASSIUM_SODIUM HYPERPOLARIZATION-ACTIVATED CYCLIC NUCLEOTIDE-GATED CHANNEL 2-LIKE"/>
    <property type="match status" value="1"/>
</dbReference>
<dbReference type="GeneTree" id="ENSGT00940000156523"/>
<feature type="transmembrane region" description="Helical" evidence="9">
    <location>
        <begin position="142"/>
        <end position="159"/>
    </location>
</feature>
<dbReference type="PANTHER" id="PTHR45689">
    <property type="entry name" value="I[[H]] CHANNEL, ISOFORM E"/>
    <property type="match status" value="1"/>
</dbReference>
<dbReference type="Proteomes" id="UP000694402">
    <property type="component" value="Unassembled WGS sequence"/>
</dbReference>
<dbReference type="InterPro" id="IPR013621">
    <property type="entry name" value="Ion_trans_N"/>
</dbReference>
<evidence type="ECO:0000256" key="3">
    <source>
        <dbReference type="ARBA" id="ARBA00022475"/>
    </source>
</evidence>
<feature type="transmembrane region" description="Helical" evidence="9">
    <location>
        <begin position="262"/>
        <end position="290"/>
    </location>
</feature>
<dbReference type="GO" id="GO:0005249">
    <property type="term" value="F:voltage-gated potassium channel activity"/>
    <property type="evidence" value="ECO:0007669"/>
    <property type="project" value="TreeGrafter"/>
</dbReference>
<evidence type="ECO:0000256" key="5">
    <source>
        <dbReference type="ARBA" id="ARBA00022826"/>
    </source>
</evidence>
<organism evidence="11 12">
    <name type="scientific">Oncorhynchus tshawytscha</name>
    <name type="common">Chinook salmon</name>
    <name type="synonym">Salmo tshawytscha</name>
    <dbReference type="NCBI Taxonomy" id="74940"/>
    <lineage>
        <taxon>Eukaryota</taxon>
        <taxon>Metazoa</taxon>
        <taxon>Chordata</taxon>
        <taxon>Craniata</taxon>
        <taxon>Vertebrata</taxon>
        <taxon>Euteleostomi</taxon>
        <taxon>Actinopterygii</taxon>
        <taxon>Neopterygii</taxon>
        <taxon>Teleostei</taxon>
        <taxon>Protacanthopterygii</taxon>
        <taxon>Salmoniformes</taxon>
        <taxon>Salmonidae</taxon>
        <taxon>Salmoninae</taxon>
        <taxon>Oncorhynchus</taxon>
    </lineage>
</organism>
<dbReference type="InterPro" id="IPR000595">
    <property type="entry name" value="cNMP-bd_dom"/>
</dbReference>
<keyword evidence="8 9" id="KW-0472">Membrane</keyword>
<evidence type="ECO:0000256" key="7">
    <source>
        <dbReference type="ARBA" id="ARBA00023065"/>
    </source>
</evidence>
<keyword evidence="6 9" id="KW-1133">Transmembrane helix</keyword>
<feature type="transmembrane region" description="Helical" evidence="9">
    <location>
        <begin position="64"/>
        <end position="87"/>
    </location>
</feature>
<keyword evidence="7" id="KW-0406">Ion transport</keyword>